<dbReference type="InterPro" id="IPR041677">
    <property type="entry name" value="DNA2/NAM7_AAA_11"/>
</dbReference>
<name>A0A2T6FSB3_9BACL</name>
<dbReference type="InterPro" id="IPR049468">
    <property type="entry name" value="Restrct_endonuc-II-like_dom"/>
</dbReference>
<dbReference type="EMBL" id="PYHP01000099">
    <property type="protein sequence ID" value="PUA34785.1"/>
    <property type="molecule type" value="Genomic_DNA"/>
</dbReference>
<feature type="domain" description="DNA2/NAM7 helicase helicase" evidence="2">
    <location>
        <begin position="1318"/>
        <end position="1363"/>
    </location>
</feature>
<dbReference type="InterPro" id="IPR025103">
    <property type="entry name" value="DUF4011"/>
</dbReference>
<accession>A0A2T6FSB3</accession>
<evidence type="ECO:0000313" key="6">
    <source>
        <dbReference type="Proteomes" id="UP000244184"/>
    </source>
</evidence>
<feature type="domain" description="DNA2/NAM7 helicase helicase" evidence="2">
    <location>
        <begin position="665"/>
        <end position="761"/>
    </location>
</feature>
<proteinExistence type="predicted"/>
<feature type="domain" description="DNA2/NAM7 helicase-like C-terminal" evidence="3">
    <location>
        <begin position="1398"/>
        <end position="1576"/>
    </location>
</feature>
<dbReference type="CDD" id="cd18808">
    <property type="entry name" value="SF1_C_Upf1"/>
    <property type="match status" value="1"/>
</dbReference>
<dbReference type="Pfam" id="PF11784">
    <property type="entry name" value="DUF3320"/>
    <property type="match status" value="1"/>
</dbReference>
<evidence type="ECO:0000259" key="4">
    <source>
        <dbReference type="Pfam" id="PF18741"/>
    </source>
</evidence>
<evidence type="ECO:0000259" key="3">
    <source>
        <dbReference type="Pfam" id="PF13087"/>
    </source>
</evidence>
<keyword evidence="5" id="KW-0547">Nucleotide-binding</keyword>
<dbReference type="InterPro" id="IPR047187">
    <property type="entry name" value="SF1_C_Upf1"/>
</dbReference>
<dbReference type="PANTHER" id="PTHR10887">
    <property type="entry name" value="DNA2/NAM7 HELICASE FAMILY"/>
    <property type="match status" value="1"/>
</dbReference>
<dbReference type="Pfam" id="PF18741">
    <property type="entry name" value="MTES_1575"/>
    <property type="match status" value="1"/>
</dbReference>
<organism evidence="5 6">
    <name type="scientific">Paenibacillus elgii</name>
    <dbReference type="NCBI Taxonomy" id="189691"/>
    <lineage>
        <taxon>Bacteria</taxon>
        <taxon>Bacillati</taxon>
        <taxon>Bacillota</taxon>
        <taxon>Bacilli</taxon>
        <taxon>Bacillales</taxon>
        <taxon>Paenibacillaceae</taxon>
        <taxon>Paenibacillus</taxon>
    </lineage>
</organism>
<dbReference type="PANTHER" id="PTHR10887:SF530">
    <property type="entry name" value="SUPERFAMILY I DNA HELICASES"/>
    <property type="match status" value="1"/>
</dbReference>
<dbReference type="Gene3D" id="3.10.620.30">
    <property type="match status" value="1"/>
</dbReference>
<gene>
    <name evidence="5" type="ORF">C8Z91_33455</name>
</gene>
<dbReference type="InterPro" id="IPR041679">
    <property type="entry name" value="DNA2/NAM7-like_C"/>
</dbReference>
<protein>
    <submittedName>
        <fullName evidence="5">DNA helicase</fullName>
    </submittedName>
</protein>
<dbReference type="InterPro" id="IPR011335">
    <property type="entry name" value="Restrct_endonuc-II-like"/>
</dbReference>
<feature type="domain" description="Restriction endonuclease type II-like" evidence="4">
    <location>
        <begin position="1628"/>
        <end position="1724"/>
    </location>
</feature>
<dbReference type="Gene3D" id="3.40.50.300">
    <property type="entry name" value="P-loop containing nucleotide triphosphate hydrolases"/>
    <property type="match status" value="3"/>
</dbReference>
<dbReference type="Pfam" id="PF13087">
    <property type="entry name" value="AAA_12"/>
    <property type="match status" value="1"/>
</dbReference>
<dbReference type="SUPFAM" id="SSF52980">
    <property type="entry name" value="Restriction endonuclease-like"/>
    <property type="match status" value="1"/>
</dbReference>
<reference evidence="5 6" key="1">
    <citation type="submission" date="2018-03" db="EMBL/GenBank/DDBJ databases">
        <title>Genome sequence of Paenibacillus elgii strain AC13 an antimicrobial compound producing bacteria.</title>
        <authorList>
            <person name="Kurokawa A.S."/>
            <person name="Araujo J.F."/>
            <person name="Costa R.A."/>
            <person name="Ortega D.B."/>
            <person name="Pires A.S."/>
            <person name="Pappas G.J.Jr."/>
            <person name="Franco O.L."/>
            <person name="Barreto C."/>
            <person name="Magalhaes B.S."/>
            <person name="Kruger R.H."/>
        </authorList>
    </citation>
    <scope>NUCLEOTIDE SEQUENCE [LARGE SCALE GENOMIC DNA]</scope>
    <source>
        <strain evidence="5 6">AC13</strain>
    </source>
</reference>
<evidence type="ECO:0000259" key="2">
    <source>
        <dbReference type="Pfam" id="PF13086"/>
    </source>
</evidence>
<dbReference type="InterPro" id="IPR021754">
    <property type="entry name" value="DUF3320"/>
</dbReference>
<dbReference type="Pfam" id="PF13195">
    <property type="entry name" value="DUF4011"/>
    <property type="match status" value="1"/>
</dbReference>
<dbReference type="FunFam" id="3.40.50.300:FF:002063">
    <property type="entry name" value="DNA helicase related protein"/>
    <property type="match status" value="1"/>
</dbReference>
<evidence type="ECO:0000259" key="1">
    <source>
        <dbReference type="Pfam" id="PF11784"/>
    </source>
</evidence>
<dbReference type="SUPFAM" id="SSF52540">
    <property type="entry name" value="P-loop containing nucleoside triphosphate hydrolases"/>
    <property type="match status" value="1"/>
</dbReference>
<dbReference type="InterPro" id="IPR027417">
    <property type="entry name" value="P-loop_NTPase"/>
</dbReference>
<dbReference type="Gene3D" id="3.40.960.10">
    <property type="entry name" value="VSR Endonuclease"/>
    <property type="match status" value="1"/>
</dbReference>
<comment type="caution">
    <text evidence="5">The sequence shown here is derived from an EMBL/GenBank/DDBJ whole genome shotgun (WGS) entry which is preliminary data.</text>
</comment>
<keyword evidence="5" id="KW-0067">ATP-binding</keyword>
<sequence length="1957" mass="219595">MSQLQFVLEYCGIVNYAMQQNHVPIIRKLWITNTDSNELRNVKVVIRSQPEFAYEWSTTLDVLLPGQTTDVGTVPLQLSPAFLAQLTERLAGSVELIIQHEGTLLLQHIVPMDVLAFDEWSGLAELPEMIAAFVTPNHPEVLRVVKEAAGILANWSQSSAFDAYQSQDPNRIRLQAAAIYGAIQKESLTYCVAPASFEQIGQRIRLADNLFTNRMGNCLDVTLLYAACLEAVGLHPLIVFTKGHAFAGVWLVKETFADSVQDDISHLTKRMAFGIHEICLIEATALTAGRNVQFEEAERLAASHLSDPEQFDGFVDIKRTRGSAIRPLPLRIATPNGWEIKHPDPETGVESTEAPRQIEVMDRPVEVNSIALPKQKEWERRLLDLTLRNGLLNFRLSRSSVGILNPELGRIEDALANGEEFQLLAIPKDWKGNQRDADLFRITGKDDPLKELLNHELTNKRLRSDLTEADLNNRLVHLYRSARLSLEENGANTLYLALGLLQWYETDASQKARYAPLVLIPVELIRKSSKVGIVLRARDEEPQFNITLLEMLKQDFGVDIGGLDPLPKDEQGVDLKRIFTMIRHAVMTHSRWDVIEVGYLGLFSFSQFVMWNDLRMRSADLAKNPVVASLMAGRLQWNPEDVFPESHFLDSQYGVDHGAVPISADSSQLAAIYASGEGKSFVLHGPPGTGKSQTITNMIANALATGKKVLFVAEKMAALNVVQNRLAAIGLEPYCLELHSNKSKKKAVLDQLRLALEAAGSRSPEDWERAATKLAETRRQLNEHVAALHRKSGSGLSVYDAITRYSRVRTMPNSVTFEPAIVGVLSVEQFHEWEDLARELYAAVEQSGHPADHPWSEAKISDYTPGSKAQIAKLLSDYLEKLDDCDQTIKEATNAVALPLGTLTRNELGLLAEICSLIASVPHVAPGLLKSNELERDAVQVNSAVKHGQLRDELKAKIGAVFSESIFSLDAAGALSLWKKSELQWFVPKWLQQNRIQKMLRGQLMPGKTLTRAEVESRLQDLIQYKQEELRIRDMESAVRPLLGEELWNDGKANWKAAAEACDWVVRLDRLLAATSSCGKNPNGFRQELLQLMAAGRSSFVQSCGTVLSRFAASVQELQRTELELMTLLAVDRAEFEAKRQGEAWIPRMRDQADHWLKNMDLLRDWCAWRRVRERSAHAGLLPLLESLEKGKLSLELTVPAFEKALYRACAEYLISESASLKAFSSRLFEESIKQFQEWTDRFEQITREEIAARLAAKIPNAAQEAAQNSELGILQRAIRSNGRGISIRKLFEQIPNLLQRLCPCMLMSPISVAQYLDPSNPPYDLVIFDEASQMPTCEAVGAMARGRHVIVVGDPKQLPPTSFFSSGQSEAGEDDLLQEDLESVLDDCLALGMPQGHLLWHYRSRHESLIAFSNIQYYDNKLLTFPSPNERVSSVTLQQIEGTYDRGKTKQNRAEAEAVIQEIERRLQDPKLRRQSIGVVTFSAVQQNLIEDMLDEALARNPELETWSQEMGEPIFVKNLENVQGDERDVILFSIGYGPDASGKVSMNFGPLNRDGGWRRLNVAVSRARHEMKVFSTLKPEHLNTSRTSAQGVAGLKAFLEYAEKGKEALGFRNSVSTSHSRVQGLEVQIADELRKAGHQVDVQIGVSGYRIDLAVVDPRDSSKYALGIVCDGYGYSQAKTARDREILRYRVSEQLGWKLHRVWSLDWWENPKRELQRIEQALEIVLQKAKEPIHEASLSVSQVSQVPSSSKIEGNAVQPLTGVTAKKTNHMEEYHPYTVPLTGLPSEEFYSTNHTLTLCKQITDTIEHEGPISKQQLCKRVLQAWGMSRTGSRIERRFDEVFAKLRLTKTEHDQTVFFWPQSTTPHTYAKFRVSLQENERRNAEDMPPEEIANAIKHVLTGQISLPREDLLKETVKLLGYQRSGTSLDKVVRSGIEVAIARGYAIADEKDRIVLV</sequence>
<keyword evidence="5" id="KW-0378">Hydrolase</keyword>
<dbReference type="GO" id="GO:0004386">
    <property type="term" value="F:helicase activity"/>
    <property type="evidence" value="ECO:0007669"/>
    <property type="project" value="UniProtKB-KW"/>
</dbReference>
<dbReference type="Proteomes" id="UP000244184">
    <property type="component" value="Unassembled WGS sequence"/>
</dbReference>
<dbReference type="RefSeq" id="WP_108534992.1">
    <property type="nucleotide sequence ID" value="NZ_PYHP01000099.1"/>
</dbReference>
<evidence type="ECO:0000313" key="5">
    <source>
        <dbReference type="EMBL" id="PUA34785.1"/>
    </source>
</evidence>
<dbReference type="FunFam" id="3.40.960.10:FF:000002">
    <property type="entry name" value="DNA helicase related protein"/>
    <property type="match status" value="1"/>
</dbReference>
<keyword evidence="5" id="KW-0347">Helicase</keyword>
<dbReference type="InterPro" id="IPR045055">
    <property type="entry name" value="DNA2/NAM7-like"/>
</dbReference>
<feature type="domain" description="DUF3320" evidence="1">
    <location>
        <begin position="1790"/>
        <end position="1837"/>
    </location>
</feature>
<dbReference type="Pfam" id="PF13086">
    <property type="entry name" value="AAA_11"/>
    <property type="match status" value="2"/>
</dbReference>